<protein>
    <submittedName>
        <fullName evidence="5">AraC family transcriptional regulator</fullName>
    </submittedName>
</protein>
<dbReference type="PANTHER" id="PTHR43280">
    <property type="entry name" value="ARAC-FAMILY TRANSCRIPTIONAL REGULATOR"/>
    <property type="match status" value="1"/>
</dbReference>
<dbReference type="Pfam" id="PF12833">
    <property type="entry name" value="HTH_18"/>
    <property type="match status" value="1"/>
</dbReference>
<dbReference type="InterPro" id="IPR018062">
    <property type="entry name" value="HTH_AraC-typ_CS"/>
</dbReference>
<evidence type="ECO:0000256" key="1">
    <source>
        <dbReference type="ARBA" id="ARBA00023015"/>
    </source>
</evidence>
<dbReference type="OrthoDB" id="2713997at2"/>
<dbReference type="GO" id="GO:0003700">
    <property type="term" value="F:DNA-binding transcription factor activity"/>
    <property type="evidence" value="ECO:0007669"/>
    <property type="project" value="InterPro"/>
</dbReference>
<evidence type="ECO:0000259" key="4">
    <source>
        <dbReference type="PROSITE" id="PS01124"/>
    </source>
</evidence>
<dbReference type="PROSITE" id="PS00041">
    <property type="entry name" value="HTH_ARAC_FAMILY_1"/>
    <property type="match status" value="1"/>
</dbReference>
<evidence type="ECO:0000256" key="3">
    <source>
        <dbReference type="ARBA" id="ARBA00023163"/>
    </source>
</evidence>
<dbReference type="InterPro" id="IPR009057">
    <property type="entry name" value="Homeodomain-like_sf"/>
</dbReference>
<keyword evidence="1" id="KW-0805">Transcription regulation</keyword>
<dbReference type="InterPro" id="IPR014710">
    <property type="entry name" value="RmlC-like_jellyroll"/>
</dbReference>
<dbReference type="Gene3D" id="2.60.120.10">
    <property type="entry name" value="Jelly Rolls"/>
    <property type="match status" value="1"/>
</dbReference>
<dbReference type="AlphaFoldDB" id="A0A3A9K3J6"/>
<dbReference type="InterPro" id="IPR018060">
    <property type="entry name" value="HTH_AraC"/>
</dbReference>
<dbReference type="Pfam" id="PF02311">
    <property type="entry name" value="AraC_binding"/>
    <property type="match status" value="1"/>
</dbReference>
<dbReference type="RefSeq" id="WP_110934672.1">
    <property type="nucleotide sequence ID" value="NZ_PDOE01000005.1"/>
</dbReference>
<keyword evidence="3" id="KW-0804">Transcription</keyword>
<evidence type="ECO:0000313" key="5">
    <source>
        <dbReference type="EMBL" id="RKL66909.1"/>
    </source>
</evidence>
<dbReference type="Proteomes" id="UP000281498">
    <property type="component" value="Unassembled WGS sequence"/>
</dbReference>
<dbReference type="InterPro" id="IPR003313">
    <property type="entry name" value="AraC-bd"/>
</dbReference>
<dbReference type="EMBL" id="PDOE01000005">
    <property type="protein sequence ID" value="RKL66909.1"/>
    <property type="molecule type" value="Genomic_DNA"/>
</dbReference>
<sequence length="292" mass="34482">MRKNVSGGSMSIPSITSTQLSLSYCRNTKPDINFHSHEEYEIYYFHGGECNYIIGDQIHILSPGDLILMHGLTLHRPKTFENKEYHRTTLHFDQVHFRGVLRQMGMEYLLNPFFSLQSYRISFRDVKKEEVEQLFLSMNQFKQMDDAISQYRFQLAFLDMLAFLYPYCQESLAYNSEPQSEKEKNVQKIITFIESHYKEDITLDQLGEVLFLSKYYLVKIFKEVTGVTIFNYLFHRRINQAKIELLMNTKLSITELSYLIGFKHPSHFSKVFKEITGVTPEHYKEVIKAKMP</sequence>
<gene>
    <name evidence="5" type="ORF">CR203_13855</name>
</gene>
<organism evidence="5 6">
    <name type="scientific">Salipaludibacillus neizhouensis</name>
    <dbReference type="NCBI Taxonomy" id="885475"/>
    <lineage>
        <taxon>Bacteria</taxon>
        <taxon>Bacillati</taxon>
        <taxon>Bacillota</taxon>
        <taxon>Bacilli</taxon>
        <taxon>Bacillales</taxon>
        <taxon>Bacillaceae</taxon>
    </lineage>
</organism>
<feature type="domain" description="HTH araC/xylS-type" evidence="4">
    <location>
        <begin position="187"/>
        <end position="286"/>
    </location>
</feature>
<dbReference type="SMART" id="SM00342">
    <property type="entry name" value="HTH_ARAC"/>
    <property type="match status" value="1"/>
</dbReference>
<dbReference type="PRINTS" id="PR00032">
    <property type="entry name" value="HTHARAC"/>
</dbReference>
<dbReference type="SUPFAM" id="SSF46689">
    <property type="entry name" value="Homeodomain-like"/>
    <property type="match status" value="2"/>
</dbReference>
<keyword evidence="2" id="KW-0238">DNA-binding</keyword>
<dbReference type="GO" id="GO:0043565">
    <property type="term" value="F:sequence-specific DNA binding"/>
    <property type="evidence" value="ECO:0007669"/>
    <property type="project" value="InterPro"/>
</dbReference>
<evidence type="ECO:0000313" key="6">
    <source>
        <dbReference type="Proteomes" id="UP000281498"/>
    </source>
</evidence>
<proteinExistence type="predicted"/>
<dbReference type="PROSITE" id="PS01124">
    <property type="entry name" value="HTH_ARAC_FAMILY_2"/>
    <property type="match status" value="1"/>
</dbReference>
<dbReference type="InterPro" id="IPR020449">
    <property type="entry name" value="Tscrpt_reg_AraC-type_HTH"/>
</dbReference>
<dbReference type="InterPro" id="IPR037923">
    <property type="entry name" value="HTH-like"/>
</dbReference>
<reference evidence="5 6" key="1">
    <citation type="submission" date="2017-10" db="EMBL/GenBank/DDBJ databases">
        <title>Bacillus sp. nov., a halophilic bacterium isolated from a Keqin Lake.</title>
        <authorList>
            <person name="Wang H."/>
        </authorList>
    </citation>
    <scope>NUCLEOTIDE SEQUENCE [LARGE SCALE GENOMIC DNA]</scope>
    <source>
        <strain evidence="5 6">KCTC 13187</strain>
    </source>
</reference>
<name>A0A3A9K3J6_9BACI</name>
<comment type="caution">
    <text evidence="5">The sequence shown here is derived from an EMBL/GenBank/DDBJ whole genome shotgun (WGS) entry which is preliminary data.</text>
</comment>
<evidence type="ECO:0000256" key="2">
    <source>
        <dbReference type="ARBA" id="ARBA00023125"/>
    </source>
</evidence>
<accession>A0A3A9K3J6</accession>
<dbReference type="SUPFAM" id="SSF51215">
    <property type="entry name" value="Regulatory protein AraC"/>
    <property type="match status" value="1"/>
</dbReference>
<dbReference type="Gene3D" id="1.10.10.60">
    <property type="entry name" value="Homeodomain-like"/>
    <property type="match status" value="2"/>
</dbReference>
<dbReference type="PANTHER" id="PTHR43280:SF28">
    <property type="entry name" value="HTH-TYPE TRANSCRIPTIONAL ACTIVATOR RHAS"/>
    <property type="match status" value="1"/>
</dbReference>
<keyword evidence="6" id="KW-1185">Reference proteome</keyword>